<reference evidence="13" key="1">
    <citation type="journal article" date="2020" name="mSystems">
        <title>Genome- and Community-Level Interaction Insights into Carbon Utilization and Element Cycling Functions of Hydrothermarchaeota in Hydrothermal Sediment.</title>
        <authorList>
            <person name="Zhou Z."/>
            <person name="Liu Y."/>
            <person name="Xu W."/>
            <person name="Pan J."/>
            <person name="Luo Z.H."/>
            <person name="Li M."/>
        </authorList>
    </citation>
    <scope>NUCLEOTIDE SEQUENCE [LARGE SCALE GENOMIC DNA]</scope>
    <source>
        <strain evidence="13">SpSt-125</strain>
    </source>
</reference>
<keyword evidence="6 11" id="KW-0460">Magnesium</keyword>
<comment type="cofactor">
    <cofactor evidence="11">
        <name>Mg(2+)</name>
        <dbReference type="ChEBI" id="CHEBI:18420"/>
    </cofactor>
</comment>
<evidence type="ECO:0000256" key="3">
    <source>
        <dbReference type="ARBA" id="ARBA00022630"/>
    </source>
</evidence>
<dbReference type="GO" id="GO:0005737">
    <property type="term" value="C:cytoplasm"/>
    <property type="evidence" value="ECO:0007669"/>
    <property type="project" value="UniProtKB-SubCell"/>
</dbReference>
<dbReference type="GO" id="GO:0000287">
    <property type="term" value="F:magnesium ion binding"/>
    <property type="evidence" value="ECO:0007669"/>
    <property type="project" value="UniProtKB-UniRule"/>
</dbReference>
<comment type="similarity">
    <text evidence="11">Belongs to the IPP isomerase type 2 family.</text>
</comment>
<keyword evidence="5 11" id="KW-0479">Metal-binding</keyword>
<keyword evidence="7 11" id="KW-0521">NADP</keyword>
<keyword evidence="9 11" id="KW-0413">Isomerase</keyword>
<dbReference type="GO" id="GO:0016491">
    <property type="term" value="F:oxidoreductase activity"/>
    <property type="evidence" value="ECO:0007669"/>
    <property type="project" value="InterPro"/>
</dbReference>
<evidence type="ECO:0000256" key="2">
    <source>
        <dbReference type="ARBA" id="ARBA00022490"/>
    </source>
</evidence>
<dbReference type="PIRSF" id="PIRSF003314">
    <property type="entry name" value="IPP_isomerase"/>
    <property type="match status" value="1"/>
</dbReference>
<evidence type="ECO:0000256" key="7">
    <source>
        <dbReference type="ARBA" id="ARBA00022857"/>
    </source>
</evidence>
<dbReference type="GO" id="GO:0070402">
    <property type="term" value="F:NADPH binding"/>
    <property type="evidence" value="ECO:0007669"/>
    <property type="project" value="UniProtKB-UniRule"/>
</dbReference>
<feature type="binding site" evidence="11">
    <location>
        <begin position="106"/>
        <end position="108"/>
    </location>
    <ligand>
        <name>substrate</name>
    </ligand>
</feature>
<evidence type="ECO:0000256" key="4">
    <source>
        <dbReference type="ARBA" id="ARBA00022643"/>
    </source>
</evidence>
<dbReference type="InterPro" id="IPR013785">
    <property type="entry name" value="Aldolase_TIM"/>
</dbReference>
<comment type="cofactor">
    <cofactor evidence="1 11">
        <name>FMN</name>
        <dbReference type="ChEBI" id="CHEBI:58210"/>
    </cofactor>
</comment>
<dbReference type="EC" id="5.3.3.2" evidence="11"/>
<feature type="binding site" evidence="11">
    <location>
        <begin position="304"/>
        <end position="305"/>
    </location>
    <ligand>
        <name>FMN</name>
        <dbReference type="ChEBI" id="CHEBI:58210"/>
    </ligand>
</feature>
<feature type="domain" description="FMN-dependent dehydrogenase" evidence="12">
    <location>
        <begin position="187"/>
        <end position="344"/>
    </location>
</feature>
<evidence type="ECO:0000256" key="1">
    <source>
        <dbReference type="ARBA" id="ARBA00001917"/>
    </source>
</evidence>
<dbReference type="EMBL" id="DSEU01000070">
    <property type="protein sequence ID" value="HEM67847.1"/>
    <property type="molecule type" value="Genomic_DNA"/>
</dbReference>
<protein>
    <recommendedName>
        <fullName evidence="11">Isopentenyl-diphosphate delta-isomerase</fullName>
        <shortName evidence="11">IPP isomerase</shortName>
        <ecNumber evidence="11">5.3.3.2</ecNumber>
    </recommendedName>
    <alternativeName>
        <fullName evidence="11">Isopentenyl diphosphate:dimethylallyl diphosphate isomerase</fullName>
    </alternativeName>
    <alternativeName>
        <fullName evidence="11">Isopentenyl pyrophosphate isomerase</fullName>
    </alternativeName>
    <alternativeName>
        <fullName evidence="11">Type 2 isopentenyl diphosphate isomerase</fullName>
        <shortName evidence="11">IDI-2</shortName>
    </alternativeName>
</protein>
<evidence type="ECO:0000256" key="5">
    <source>
        <dbReference type="ARBA" id="ARBA00022723"/>
    </source>
</evidence>
<proteinExistence type="inferred from homology"/>
<evidence type="ECO:0000256" key="11">
    <source>
        <dbReference type="HAMAP-Rule" id="MF_00354"/>
    </source>
</evidence>
<dbReference type="GO" id="GO:0008299">
    <property type="term" value="P:isoprenoid biosynthetic process"/>
    <property type="evidence" value="ECO:0007669"/>
    <property type="project" value="UniProtKB-UniRule"/>
</dbReference>
<comment type="subcellular location">
    <subcellularLocation>
        <location evidence="11">Cytoplasm</location>
    </subcellularLocation>
</comment>
<dbReference type="Pfam" id="PF01070">
    <property type="entry name" value="FMN_dh"/>
    <property type="match status" value="1"/>
</dbReference>
<dbReference type="GO" id="GO:0004452">
    <property type="term" value="F:isopentenyl-diphosphate delta-isomerase activity"/>
    <property type="evidence" value="ECO:0007669"/>
    <property type="project" value="UniProtKB-UniRule"/>
</dbReference>
<organism evidence="13">
    <name type="scientific">Ignisphaera aggregans</name>
    <dbReference type="NCBI Taxonomy" id="334771"/>
    <lineage>
        <taxon>Archaea</taxon>
        <taxon>Thermoproteota</taxon>
        <taxon>Thermoprotei</taxon>
        <taxon>Desulfurococcales</taxon>
        <taxon>Desulfurococcaceae</taxon>
        <taxon>Ignisphaera</taxon>
    </lineage>
</organism>
<evidence type="ECO:0000256" key="8">
    <source>
        <dbReference type="ARBA" id="ARBA00023229"/>
    </source>
</evidence>
<feature type="binding site" evidence="11">
    <location>
        <position position="135"/>
    </location>
    <ligand>
        <name>FMN</name>
        <dbReference type="ChEBI" id="CHEBI:58210"/>
    </ligand>
</feature>
<evidence type="ECO:0000313" key="13">
    <source>
        <dbReference type="EMBL" id="HEM67847.1"/>
    </source>
</evidence>
<name>A0A7J2U682_9CREN</name>
<feature type="binding site" evidence="11">
    <location>
        <position position="201"/>
    </location>
    <ligand>
        <name>FMN</name>
        <dbReference type="ChEBI" id="CHEBI:58210"/>
    </ligand>
</feature>
<evidence type="ECO:0000256" key="6">
    <source>
        <dbReference type="ARBA" id="ARBA00022842"/>
    </source>
</evidence>
<keyword evidence="2 11" id="KW-0963">Cytoplasm</keyword>
<feature type="binding site" evidence="11">
    <location>
        <position position="231"/>
    </location>
    <ligand>
        <name>FMN</name>
        <dbReference type="ChEBI" id="CHEBI:58210"/>
    </ligand>
</feature>
<comment type="caution">
    <text evidence="13">The sequence shown here is derived from an EMBL/GenBank/DDBJ whole genome shotgun (WGS) entry which is preliminary data.</text>
</comment>
<feature type="binding site" evidence="11">
    <location>
        <begin position="18"/>
        <end position="19"/>
    </location>
    <ligand>
        <name>substrate</name>
    </ligand>
</feature>
<dbReference type="NCBIfam" id="TIGR02151">
    <property type="entry name" value="IPP_isom_2"/>
    <property type="match status" value="1"/>
</dbReference>
<comment type="function">
    <text evidence="11">Involved in the biosynthesis of isoprenoids. Catalyzes the 1,3-allylic rearrangement of the homoallylic substrate isopentenyl (IPP) to its allylic isomer, dimethylallyl diphosphate (DMAPP).</text>
</comment>
<dbReference type="InterPro" id="IPR011179">
    <property type="entry name" value="IPdP_isomerase"/>
</dbReference>
<dbReference type="SMART" id="SM01240">
    <property type="entry name" value="IMPDH"/>
    <property type="match status" value="1"/>
</dbReference>
<feature type="binding site" evidence="11">
    <location>
        <position position="169"/>
    </location>
    <ligand>
        <name>substrate</name>
    </ligand>
</feature>
<dbReference type="HAMAP" id="MF_00354">
    <property type="entry name" value="Idi_2"/>
    <property type="match status" value="1"/>
</dbReference>
<evidence type="ECO:0000259" key="12">
    <source>
        <dbReference type="Pfam" id="PF01070"/>
    </source>
</evidence>
<comment type="caution">
    <text evidence="11">Lacks conserved residue(s) required for the propagation of feature annotation.</text>
</comment>
<accession>A0A7J2U682</accession>
<feature type="binding site" evidence="11">
    <location>
        <position position="170"/>
    </location>
    <ligand>
        <name>Mg(2+)</name>
        <dbReference type="ChEBI" id="CHEBI:18420"/>
    </ligand>
</feature>
<evidence type="ECO:0000256" key="9">
    <source>
        <dbReference type="ARBA" id="ARBA00023235"/>
    </source>
</evidence>
<dbReference type="PANTHER" id="PTHR43665">
    <property type="entry name" value="ISOPENTENYL-DIPHOSPHATE DELTA-ISOMERASE"/>
    <property type="match status" value="1"/>
</dbReference>
<dbReference type="GO" id="GO:0010181">
    <property type="term" value="F:FMN binding"/>
    <property type="evidence" value="ECO:0007669"/>
    <property type="project" value="UniProtKB-UniRule"/>
</dbReference>
<keyword evidence="3 11" id="KW-0285">Flavoprotein</keyword>
<comment type="subunit">
    <text evidence="10 11">Homooctamer. Dimer of tetramers.</text>
</comment>
<dbReference type="SUPFAM" id="SSF51395">
    <property type="entry name" value="FMN-linked oxidoreductases"/>
    <property type="match status" value="1"/>
</dbReference>
<gene>
    <name evidence="11" type="primary">fni</name>
    <name evidence="13" type="ORF">ENO26_09855</name>
</gene>
<keyword evidence="8 11" id="KW-0414">Isoprene biosynthesis</keyword>
<feature type="binding site" evidence="11">
    <location>
        <position position="75"/>
    </location>
    <ligand>
        <name>FMN</name>
        <dbReference type="ChEBI" id="CHEBI:58210"/>
    </ligand>
</feature>
<evidence type="ECO:0000256" key="10">
    <source>
        <dbReference type="ARBA" id="ARBA00025810"/>
    </source>
</evidence>
<dbReference type="Gene3D" id="3.20.20.70">
    <property type="entry name" value="Aldolase class I"/>
    <property type="match status" value="1"/>
</dbReference>
<dbReference type="PANTHER" id="PTHR43665:SF1">
    <property type="entry name" value="ISOPENTENYL-DIPHOSPHATE DELTA-ISOMERASE"/>
    <property type="match status" value="1"/>
</dbReference>
<dbReference type="CDD" id="cd02811">
    <property type="entry name" value="IDI-2_FMN"/>
    <property type="match status" value="1"/>
</dbReference>
<comment type="catalytic activity">
    <reaction evidence="11">
        <text>isopentenyl diphosphate = dimethylallyl diphosphate</text>
        <dbReference type="Rhea" id="RHEA:23284"/>
        <dbReference type="ChEBI" id="CHEBI:57623"/>
        <dbReference type="ChEBI" id="CHEBI:128769"/>
        <dbReference type="EC" id="5.3.3.2"/>
    </reaction>
</comment>
<keyword evidence="4 11" id="KW-0288">FMN</keyword>
<feature type="binding site" evidence="11">
    <location>
        <begin position="283"/>
        <end position="285"/>
    </location>
    <ligand>
        <name>FMN</name>
        <dbReference type="ChEBI" id="CHEBI:58210"/>
    </ligand>
</feature>
<feature type="binding site" evidence="11">
    <location>
        <position position="106"/>
    </location>
    <ligand>
        <name>FMN</name>
        <dbReference type="ChEBI" id="CHEBI:58210"/>
    </ligand>
</feature>
<comment type="cofactor">
    <cofactor evidence="11">
        <name>NADPH</name>
        <dbReference type="ChEBI" id="CHEBI:57783"/>
    </cofactor>
</comment>
<dbReference type="AlphaFoldDB" id="A0A7J2U682"/>
<feature type="binding site" evidence="11">
    <location>
        <begin position="76"/>
        <end position="78"/>
    </location>
    <ligand>
        <name>FMN</name>
        <dbReference type="ChEBI" id="CHEBI:58210"/>
    </ligand>
</feature>
<dbReference type="InterPro" id="IPR000262">
    <property type="entry name" value="FMN-dep_DH"/>
</dbReference>
<sequence>MRKRCSWNQGYTMSTENRKQEHIELALMQQFQGPLTTLLEDVTLIHNALPNVSYEKIDTSVTFLGFKLSAPVIISGMTGGTGKAYELNKRLAQVAEEFRIALGVGSQRAMIEDPSLINTYRVVRDVAPSIPIISNIGFAQLKKLSLEQIENIVTSIEANALAVHLNPAQELVQPEGDKDFEDIINIIEMLEHRLKVPIIIKEVGNGLSKEVVEALYAIGIKIYDTAGAGGTNWVKIELMRAVKSGKTLTLHGEPFIVWGIPTAISICEARAVSNEIIVIGSGGIRTGVDIAKAIALGADLVGVAQPLLRSIMIDSGKEYISLLITQLKMAMALTGARSVEELKSIPVVVLGKLAQWICARKLRLRNIHAYIHCCINI</sequence>